<feature type="transmembrane region" description="Helical" evidence="1">
    <location>
        <begin position="113"/>
        <end position="133"/>
    </location>
</feature>
<dbReference type="OrthoDB" id="9790409at2"/>
<dbReference type="Pfam" id="PF20398">
    <property type="entry name" value="DUF6691"/>
    <property type="match status" value="1"/>
</dbReference>
<proteinExistence type="predicted"/>
<keyword evidence="3" id="KW-1185">Reference proteome</keyword>
<dbReference type="AlphaFoldDB" id="A0A1I1R756"/>
<protein>
    <recommendedName>
        <fullName evidence="4">Sulphur transport domain-containing protein</fullName>
    </recommendedName>
</protein>
<name>A0A1I1R756_9BURK</name>
<keyword evidence="1" id="KW-0812">Transmembrane</keyword>
<evidence type="ECO:0000313" key="3">
    <source>
        <dbReference type="Proteomes" id="UP000198639"/>
    </source>
</evidence>
<keyword evidence="1" id="KW-0472">Membrane</keyword>
<dbReference type="EMBL" id="FOLD01000021">
    <property type="protein sequence ID" value="SFD30139.1"/>
    <property type="molecule type" value="Genomic_DNA"/>
</dbReference>
<evidence type="ECO:0000256" key="1">
    <source>
        <dbReference type="SAM" id="Phobius"/>
    </source>
</evidence>
<dbReference type="STRING" id="1164594.SAMN05216204_12158"/>
<evidence type="ECO:0008006" key="4">
    <source>
        <dbReference type="Google" id="ProtNLM"/>
    </source>
</evidence>
<gene>
    <name evidence="2" type="ORF">SAMN05216204_12158</name>
</gene>
<dbReference type="Proteomes" id="UP000198639">
    <property type="component" value="Unassembled WGS sequence"/>
</dbReference>
<keyword evidence="1" id="KW-1133">Transmembrane helix</keyword>
<feature type="transmembrane region" description="Helical" evidence="1">
    <location>
        <begin position="84"/>
        <end position="107"/>
    </location>
</feature>
<sequence length="149" mass="15150">MKSVSALLAGLLFGLGLIASGMTDPSKVLGFLDLAGAWDPSLAFVMGGALLVGALAFPFILKRPKSVLGNTISLPTSTKIDRRLVVGGLTFGVGWGLAGFCPGPALVSLAYGGAKPVVFCIAMLAGMAAFEILERAKSKVAVQAGLERG</sequence>
<reference evidence="3" key="1">
    <citation type="submission" date="2016-10" db="EMBL/GenBank/DDBJ databases">
        <authorList>
            <person name="Varghese N."/>
            <person name="Submissions S."/>
        </authorList>
    </citation>
    <scope>NUCLEOTIDE SEQUENCE [LARGE SCALE GENOMIC DNA]</scope>
    <source>
        <strain evidence="3">CGMCC 1.12041</strain>
    </source>
</reference>
<evidence type="ECO:0000313" key="2">
    <source>
        <dbReference type="EMBL" id="SFD30139.1"/>
    </source>
</evidence>
<feature type="transmembrane region" description="Helical" evidence="1">
    <location>
        <begin position="43"/>
        <end position="61"/>
    </location>
</feature>
<dbReference type="InterPro" id="IPR046513">
    <property type="entry name" value="DUF6691"/>
</dbReference>
<accession>A0A1I1R756</accession>
<organism evidence="2 3">
    <name type="scientific">Massilia yuzhufengensis</name>
    <dbReference type="NCBI Taxonomy" id="1164594"/>
    <lineage>
        <taxon>Bacteria</taxon>
        <taxon>Pseudomonadati</taxon>
        <taxon>Pseudomonadota</taxon>
        <taxon>Betaproteobacteria</taxon>
        <taxon>Burkholderiales</taxon>
        <taxon>Oxalobacteraceae</taxon>
        <taxon>Telluria group</taxon>
        <taxon>Massilia</taxon>
    </lineage>
</organism>
<dbReference type="RefSeq" id="WP_091875734.1">
    <property type="nucleotide sequence ID" value="NZ_FOLD01000021.1"/>
</dbReference>